<dbReference type="EMBL" id="BBMS01000019">
    <property type="protein sequence ID" value="GAL26568.1"/>
    <property type="molecule type" value="Genomic_DNA"/>
</dbReference>
<gene>
    <name evidence="1" type="ORF">JCM19239_5403</name>
</gene>
<accession>A0ABQ0JCR8</accession>
<name>A0ABQ0JCR8_9VIBR</name>
<proteinExistence type="predicted"/>
<evidence type="ECO:0000313" key="2">
    <source>
        <dbReference type="Proteomes" id="UP000029223"/>
    </source>
</evidence>
<dbReference type="InterPro" id="IPR015422">
    <property type="entry name" value="PyrdxlP-dep_Trfase_small"/>
</dbReference>
<evidence type="ECO:0000313" key="1">
    <source>
        <dbReference type="EMBL" id="GAL26568.1"/>
    </source>
</evidence>
<organism evidence="1 2">
    <name type="scientific">Vibrio variabilis</name>
    <dbReference type="NCBI Taxonomy" id="990271"/>
    <lineage>
        <taxon>Bacteria</taxon>
        <taxon>Pseudomonadati</taxon>
        <taxon>Pseudomonadota</taxon>
        <taxon>Gammaproteobacteria</taxon>
        <taxon>Vibrionales</taxon>
        <taxon>Vibrionaceae</taxon>
        <taxon>Vibrio</taxon>
    </lineage>
</organism>
<dbReference type="Proteomes" id="UP000029223">
    <property type="component" value="Unassembled WGS sequence"/>
</dbReference>
<protein>
    <submittedName>
        <fullName evidence="1">Uncharacterized protein</fullName>
    </submittedName>
</protein>
<reference evidence="2" key="2">
    <citation type="submission" date="2014-09" db="EMBL/GenBank/DDBJ databases">
        <authorList>
            <consortium name="NBRP consortium"/>
            <person name="Sawabe T."/>
            <person name="Meirelles P."/>
            <person name="Nakanishi M."/>
            <person name="Sayaka M."/>
            <person name="Hattori M."/>
            <person name="Ohkuma M."/>
        </authorList>
    </citation>
    <scope>NUCLEOTIDE SEQUENCE [LARGE SCALE GENOMIC DNA]</scope>
    <source>
        <strain evidence="2">JCM 19239</strain>
    </source>
</reference>
<keyword evidence="2" id="KW-1185">Reference proteome</keyword>
<dbReference type="Gene3D" id="3.90.1150.10">
    <property type="entry name" value="Aspartate Aminotransferase, domain 1"/>
    <property type="match status" value="1"/>
</dbReference>
<reference evidence="2" key="1">
    <citation type="submission" date="2014-09" db="EMBL/GenBank/DDBJ databases">
        <title>Vibrio variabilis JCM 19239. (C206) whole genome shotgun sequence.</title>
        <authorList>
            <person name="Sawabe T."/>
            <person name="Meirelles P."/>
            <person name="Nakanishi M."/>
            <person name="Sayaka M."/>
            <person name="Hattori M."/>
            <person name="Ohkuma M."/>
        </authorList>
    </citation>
    <scope>NUCLEOTIDE SEQUENCE [LARGE SCALE GENOMIC DNA]</scope>
    <source>
        <strain evidence="2">JCM 19239</strain>
    </source>
</reference>
<sequence>MQGAGLHVTVEWQSGVDEVELSEKAQDAGMVVRPMRFYEPVEKQREFGSVVLGFGNAPLEAIPGNIKALSQHYYSLLNVTT</sequence>
<comment type="caution">
    <text evidence="1">The sequence shown here is derived from an EMBL/GenBank/DDBJ whole genome shotgun (WGS) entry which is preliminary data.</text>
</comment>